<protein>
    <submittedName>
        <fullName evidence="2">GGDEF domain-containing protein</fullName>
    </submittedName>
</protein>
<comment type="caution">
    <text evidence="2">The sequence shown here is derived from an EMBL/GenBank/DDBJ whole genome shotgun (WGS) entry which is preliminary data.</text>
</comment>
<dbReference type="AlphaFoldDB" id="A0A926D1R3"/>
<dbReference type="Pfam" id="PF00990">
    <property type="entry name" value="GGDEF"/>
    <property type="match status" value="1"/>
</dbReference>
<evidence type="ECO:0000259" key="1">
    <source>
        <dbReference type="PROSITE" id="PS50887"/>
    </source>
</evidence>
<evidence type="ECO:0000313" key="2">
    <source>
        <dbReference type="EMBL" id="MBC8529942.1"/>
    </source>
</evidence>
<dbReference type="NCBIfam" id="TIGR00254">
    <property type="entry name" value="GGDEF"/>
    <property type="match status" value="1"/>
</dbReference>
<dbReference type="CDD" id="cd00130">
    <property type="entry name" value="PAS"/>
    <property type="match status" value="1"/>
</dbReference>
<organism evidence="2 3">
    <name type="scientific">Luoshenia tenuis</name>
    <dbReference type="NCBI Taxonomy" id="2763654"/>
    <lineage>
        <taxon>Bacteria</taxon>
        <taxon>Bacillati</taxon>
        <taxon>Bacillota</taxon>
        <taxon>Clostridia</taxon>
        <taxon>Christensenellales</taxon>
        <taxon>Christensenellaceae</taxon>
        <taxon>Luoshenia</taxon>
    </lineage>
</organism>
<dbReference type="EMBL" id="JACRSO010000005">
    <property type="protein sequence ID" value="MBC8529942.1"/>
    <property type="molecule type" value="Genomic_DNA"/>
</dbReference>
<proteinExistence type="predicted"/>
<dbReference type="SMART" id="SM00267">
    <property type="entry name" value="GGDEF"/>
    <property type="match status" value="1"/>
</dbReference>
<feature type="domain" description="GGDEF" evidence="1">
    <location>
        <begin position="298"/>
        <end position="429"/>
    </location>
</feature>
<dbReference type="FunFam" id="3.30.70.270:FF:000001">
    <property type="entry name" value="Diguanylate cyclase domain protein"/>
    <property type="match status" value="1"/>
</dbReference>
<sequence length="436" mass="48405">MNGQTNHPQSMGAVQDCGLIILRQKDLHILYLNPAMAQAAPDARPGLPCRQVWPQLFTPLGELAASLAIDDGANRLELCAAPLEWAGEPALAITLRPPAAVAREETQRQLKQAQHLYRAAIESRAEVLLEYDPATDSFIAHAETAGEAIRTVVVFDYDLTRDRASFSAPFFTQFGRAGEVDRAAWRIGQSDLIHQADRQVALRIIEKCRQEPVGVKGSLRLKTRQGRYAWFELYATALWDEQKTRCLNIVGKLINIDELKTEATQWREQAKLDALTGLYNRAALQELAAGMLAGKSKKPGALIFIDIDDFKAVNDTLGHAAGDEVLHTIAQRIRRCFRQEDLTARYGGDEFVVYLQSGLTREALEGKLHQLQAIFHGDPLLRRFNSSASMGVARFPEDAGDFSALLQRADRALYCAKQLGKDRYAFYADCAQAGLV</sequence>
<dbReference type="InterPro" id="IPR043128">
    <property type="entry name" value="Rev_trsase/Diguanyl_cyclase"/>
</dbReference>
<dbReference type="Gene3D" id="3.30.450.20">
    <property type="entry name" value="PAS domain"/>
    <property type="match status" value="1"/>
</dbReference>
<dbReference type="Proteomes" id="UP000654279">
    <property type="component" value="Unassembled WGS sequence"/>
</dbReference>
<gene>
    <name evidence="2" type="ORF">H8699_10930</name>
</gene>
<dbReference type="InterPro" id="IPR052163">
    <property type="entry name" value="DGC-Regulatory_Protein"/>
</dbReference>
<dbReference type="CDD" id="cd01949">
    <property type="entry name" value="GGDEF"/>
    <property type="match status" value="1"/>
</dbReference>
<dbReference type="InterPro" id="IPR000160">
    <property type="entry name" value="GGDEF_dom"/>
</dbReference>
<dbReference type="Gene3D" id="3.30.70.270">
    <property type="match status" value="1"/>
</dbReference>
<dbReference type="PANTHER" id="PTHR46663:SF4">
    <property type="entry name" value="DIGUANYLATE CYCLASE DGCT-RELATED"/>
    <property type="match status" value="1"/>
</dbReference>
<dbReference type="RefSeq" id="WP_249285722.1">
    <property type="nucleotide sequence ID" value="NZ_JACRSO010000005.1"/>
</dbReference>
<dbReference type="PROSITE" id="PS50887">
    <property type="entry name" value="GGDEF"/>
    <property type="match status" value="1"/>
</dbReference>
<reference evidence="2" key="1">
    <citation type="submission" date="2020-08" db="EMBL/GenBank/DDBJ databases">
        <title>Genome public.</title>
        <authorList>
            <person name="Liu C."/>
            <person name="Sun Q."/>
        </authorList>
    </citation>
    <scope>NUCLEOTIDE SEQUENCE</scope>
    <source>
        <strain evidence="2">NSJ-44</strain>
    </source>
</reference>
<dbReference type="SUPFAM" id="SSF55073">
    <property type="entry name" value="Nucleotide cyclase"/>
    <property type="match status" value="1"/>
</dbReference>
<keyword evidence="3" id="KW-1185">Reference proteome</keyword>
<name>A0A926D1R3_9FIRM</name>
<dbReference type="PANTHER" id="PTHR46663">
    <property type="entry name" value="DIGUANYLATE CYCLASE DGCT-RELATED"/>
    <property type="match status" value="1"/>
</dbReference>
<accession>A0A926D1R3</accession>
<dbReference type="InterPro" id="IPR029787">
    <property type="entry name" value="Nucleotide_cyclase"/>
</dbReference>
<dbReference type="InterPro" id="IPR035965">
    <property type="entry name" value="PAS-like_dom_sf"/>
</dbReference>
<evidence type="ECO:0000313" key="3">
    <source>
        <dbReference type="Proteomes" id="UP000654279"/>
    </source>
</evidence>
<dbReference type="InterPro" id="IPR000014">
    <property type="entry name" value="PAS"/>
</dbReference>
<dbReference type="SUPFAM" id="SSF55785">
    <property type="entry name" value="PYP-like sensor domain (PAS domain)"/>
    <property type="match status" value="1"/>
</dbReference>